<keyword evidence="2 4" id="KW-0808">Transferase</keyword>
<dbReference type="CDD" id="cd01168">
    <property type="entry name" value="adenosine_kinase"/>
    <property type="match status" value="1"/>
</dbReference>
<dbReference type="OrthoDB" id="9813569at2"/>
<evidence type="ECO:0000256" key="3">
    <source>
        <dbReference type="ARBA" id="ARBA00022777"/>
    </source>
</evidence>
<dbReference type="InterPro" id="IPR011611">
    <property type="entry name" value="PfkB_dom"/>
</dbReference>
<evidence type="ECO:0000259" key="5">
    <source>
        <dbReference type="Pfam" id="PF00294"/>
    </source>
</evidence>
<comment type="caution">
    <text evidence="6">The sequence shown here is derived from an EMBL/GenBank/DDBJ whole genome shotgun (WGS) entry which is preliminary data.</text>
</comment>
<comment type="similarity">
    <text evidence="1 4">Belongs to the carbohydrate kinase PfkB family.</text>
</comment>
<dbReference type="PANTHER" id="PTHR43320">
    <property type="entry name" value="SUGAR KINASE"/>
    <property type="match status" value="1"/>
</dbReference>
<organism evidence="6 7">
    <name type="scientific">Marinoscillum furvescens DSM 4134</name>
    <dbReference type="NCBI Taxonomy" id="1122208"/>
    <lineage>
        <taxon>Bacteria</taxon>
        <taxon>Pseudomonadati</taxon>
        <taxon>Bacteroidota</taxon>
        <taxon>Cytophagia</taxon>
        <taxon>Cytophagales</taxon>
        <taxon>Reichenbachiellaceae</taxon>
        <taxon>Marinoscillum</taxon>
    </lineage>
</organism>
<sequence length="334" mass="36094">MSSKKYDVYAIGNALVDYEIEVDDAFLSEHKVEKSLMTLVDEQRQQELIAAVAGHIREKQGGGSAANTIVAVSKLGGKGYYSCKVANDEDGKVYLKDLTDNGLDTNLNIENLPEGITGKCLVMVSPDAERTMNTYLGITSDFSENEIDENALINAEYLFIEGYLVTSETGLAAMKKAKAIAEANGVKVALTFSDPSMVKYFKDQMAEVVGASVDLLFCNEEEAMLYTGTESVEDAREALKKDAKKFVITQGKNGAMIFDGDTFIDIEPYKVTAIDSNGAGDMFSGAFMYGITNGHTMASSGKLASKAASEVVAKYGPRLSPAKLQEIKKEVFDA</sequence>
<keyword evidence="7" id="KW-1185">Reference proteome</keyword>
<dbReference type="Pfam" id="PF00294">
    <property type="entry name" value="PfkB"/>
    <property type="match status" value="1"/>
</dbReference>
<dbReference type="Proteomes" id="UP000256779">
    <property type="component" value="Unassembled WGS sequence"/>
</dbReference>
<dbReference type="Gene3D" id="3.40.1190.20">
    <property type="match status" value="1"/>
</dbReference>
<evidence type="ECO:0000256" key="4">
    <source>
        <dbReference type="RuleBase" id="RU003704"/>
    </source>
</evidence>
<name>A0A3D9KXD2_MARFU</name>
<dbReference type="RefSeq" id="WP_115869830.1">
    <property type="nucleotide sequence ID" value="NZ_QREG01000024.1"/>
</dbReference>
<accession>A0A3D9KXD2</accession>
<dbReference type="InterPro" id="IPR002139">
    <property type="entry name" value="Ribo/fructo_kinase"/>
</dbReference>
<reference evidence="6 7" key="1">
    <citation type="submission" date="2018-07" db="EMBL/GenBank/DDBJ databases">
        <title>Genomic Encyclopedia of Type Strains, Phase IV (KMG-IV): sequencing the most valuable type-strain genomes for metagenomic binning, comparative biology and taxonomic classification.</title>
        <authorList>
            <person name="Goeker M."/>
        </authorList>
    </citation>
    <scope>NUCLEOTIDE SEQUENCE [LARGE SCALE GENOMIC DNA]</scope>
    <source>
        <strain evidence="6 7">DSM 4134</strain>
    </source>
</reference>
<dbReference type="InterPro" id="IPR002173">
    <property type="entry name" value="Carboh/pur_kinase_PfkB_CS"/>
</dbReference>
<dbReference type="GO" id="GO:0016301">
    <property type="term" value="F:kinase activity"/>
    <property type="evidence" value="ECO:0007669"/>
    <property type="project" value="UniProtKB-KW"/>
</dbReference>
<dbReference type="PANTHER" id="PTHR43320:SF3">
    <property type="entry name" value="CARBOHYDRATE KINASE PFKB DOMAIN-CONTAINING PROTEIN"/>
    <property type="match status" value="1"/>
</dbReference>
<proteinExistence type="inferred from homology"/>
<dbReference type="InterPro" id="IPR052700">
    <property type="entry name" value="Carb_kinase_PfkB-like"/>
</dbReference>
<dbReference type="SUPFAM" id="SSF53613">
    <property type="entry name" value="Ribokinase-like"/>
    <property type="match status" value="1"/>
</dbReference>
<evidence type="ECO:0000313" key="6">
    <source>
        <dbReference type="EMBL" id="RED93597.1"/>
    </source>
</evidence>
<evidence type="ECO:0000256" key="2">
    <source>
        <dbReference type="ARBA" id="ARBA00022679"/>
    </source>
</evidence>
<dbReference type="EMBL" id="QREG01000024">
    <property type="protein sequence ID" value="RED93597.1"/>
    <property type="molecule type" value="Genomic_DNA"/>
</dbReference>
<dbReference type="PROSITE" id="PS00584">
    <property type="entry name" value="PFKB_KINASES_2"/>
    <property type="match status" value="1"/>
</dbReference>
<feature type="domain" description="Carbohydrate kinase PfkB" evidence="5">
    <location>
        <begin position="57"/>
        <end position="320"/>
    </location>
</feature>
<gene>
    <name evidence="6" type="ORF">C7460_1247</name>
</gene>
<dbReference type="PRINTS" id="PR00990">
    <property type="entry name" value="RIBOKINASE"/>
</dbReference>
<protein>
    <submittedName>
        <fullName evidence="6">Sugar/nucleoside kinase (Ribokinase family)</fullName>
    </submittedName>
</protein>
<evidence type="ECO:0000313" key="7">
    <source>
        <dbReference type="Proteomes" id="UP000256779"/>
    </source>
</evidence>
<dbReference type="AlphaFoldDB" id="A0A3D9KXD2"/>
<evidence type="ECO:0000256" key="1">
    <source>
        <dbReference type="ARBA" id="ARBA00010688"/>
    </source>
</evidence>
<dbReference type="InterPro" id="IPR029056">
    <property type="entry name" value="Ribokinase-like"/>
</dbReference>
<keyword evidence="3 4" id="KW-0418">Kinase</keyword>
<dbReference type="Gene3D" id="3.30.1110.10">
    <property type="match status" value="1"/>
</dbReference>